<dbReference type="InterPro" id="IPR036165">
    <property type="entry name" value="YefM-like_sf"/>
</dbReference>
<evidence type="ECO:0000313" key="3">
    <source>
        <dbReference type="Proteomes" id="UP001596170"/>
    </source>
</evidence>
<name>A0ABW1L6W2_9BACL</name>
<proteinExistence type="inferred from homology"/>
<dbReference type="Proteomes" id="UP001596170">
    <property type="component" value="Unassembled WGS sequence"/>
</dbReference>
<organism evidence="2 3">
    <name type="scientific">Paenisporosarcina macmurdoensis</name>
    <dbReference type="NCBI Taxonomy" id="212659"/>
    <lineage>
        <taxon>Bacteria</taxon>
        <taxon>Bacillati</taxon>
        <taxon>Bacillota</taxon>
        <taxon>Bacilli</taxon>
        <taxon>Bacillales</taxon>
        <taxon>Caryophanaceae</taxon>
        <taxon>Paenisporosarcina</taxon>
    </lineage>
</organism>
<evidence type="ECO:0008006" key="4">
    <source>
        <dbReference type="Google" id="ProtNLM"/>
    </source>
</evidence>
<evidence type="ECO:0000313" key="2">
    <source>
        <dbReference type="EMBL" id="MFC6039700.1"/>
    </source>
</evidence>
<comment type="similarity">
    <text evidence="1">Belongs to the phD/YefM antitoxin family.</text>
</comment>
<dbReference type="RefSeq" id="WP_377733842.1">
    <property type="nucleotide sequence ID" value="NZ_JBHSRI010000017.1"/>
</dbReference>
<dbReference type="EMBL" id="JBHSRI010000017">
    <property type="protein sequence ID" value="MFC6039700.1"/>
    <property type="molecule type" value="Genomic_DNA"/>
</dbReference>
<sequence>MSETMTMDKPVFNTDQLISASKAAKKFGAVRKNAKTTPQFITDNGEVDSVVLGYAYFEQMFSRLKELEELDETRILAERINRLENDPDSAISWKDLRRS</sequence>
<keyword evidence="3" id="KW-1185">Reference proteome</keyword>
<reference evidence="3" key="1">
    <citation type="journal article" date="2019" name="Int. J. Syst. Evol. Microbiol.">
        <title>The Global Catalogue of Microorganisms (GCM) 10K type strain sequencing project: providing services to taxonomists for standard genome sequencing and annotation.</title>
        <authorList>
            <consortium name="The Broad Institute Genomics Platform"/>
            <consortium name="The Broad Institute Genome Sequencing Center for Infectious Disease"/>
            <person name="Wu L."/>
            <person name="Ma J."/>
        </authorList>
    </citation>
    <scope>NUCLEOTIDE SEQUENCE [LARGE SCALE GENOMIC DNA]</scope>
    <source>
        <strain evidence="3">CCUG 54527</strain>
    </source>
</reference>
<dbReference type="SUPFAM" id="SSF143120">
    <property type="entry name" value="YefM-like"/>
    <property type="match status" value="1"/>
</dbReference>
<gene>
    <name evidence="2" type="ORF">ACFPYN_09745</name>
</gene>
<comment type="caution">
    <text evidence="2">The sequence shown here is derived from an EMBL/GenBank/DDBJ whole genome shotgun (WGS) entry which is preliminary data.</text>
</comment>
<accession>A0ABW1L6W2</accession>
<evidence type="ECO:0000256" key="1">
    <source>
        <dbReference type="ARBA" id="ARBA00009981"/>
    </source>
</evidence>
<protein>
    <recommendedName>
        <fullName evidence="4">Type II toxin-antitoxin system Phd/YefM family antitoxin</fullName>
    </recommendedName>
</protein>